<sequence length="168" mass="18604">MAGAGLDINLRGIDRLNQLIERLQDLGEDNSEILNVLGALAEDQIRRRIEEEQTAPDGTPWPEWSSGYSTTRHSNQGLLQGEGHLLDSINYVVGIDDVTVETNLLYAAIHQYGGIIKPKNGKYLAFQLGSQTVFAKEVTIPARPFMGLSDDNQDEIEQVLVDWVEGLV</sequence>
<protein>
    <submittedName>
        <fullName evidence="1">Phage virion morphogenesis protein</fullName>
    </submittedName>
</protein>
<accession>A0ABT5UJA7</accession>
<evidence type="ECO:0000313" key="1">
    <source>
        <dbReference type="EMBL" id="MDE1465612.1"/>
    </source>
</evidence>
<gene>
    <name evidence="1" type="ORF">ORQ98_26985</name>
</gene>
<dbReference type="NCBIfam" id="TIGR01635">
    <property type="entry name" value="tail_comp_S"/>
    <property type="match status" value="1"/>
</dbReference>
<evidence type="ECO:0000313" key="2">
    <source>
        <dbReference type="Proteomes" id="UP001528823"/>
    </source>
</evidence>
<proteinExistence type="predicted"/>
<keyword evidence="2" id="KW-1185">Reference proteome</keyword>
<dbReference type="RefSeq" id="WP_274691916.1">
    <property type="nucleotide sequence ID" value="NZ_JAPMOU010000072.1"/>
</dbReference>
<dbReference type="Proteomes" id="UP001528823">
    <property type="component" value="Unassembled WGS sequence"/>
</dbReference>
<name>A0ABT5UJA7_9GAMM</name>
<dbReference type="EMBL" id="JAPMOU010000072">
    <property type="protein sequence ID" value="MDE1465612.1"/>
    <property type="molecule type" value="Genomic_DNA"/>
</dbReference>
<dbReference type="InterPro" id="IPR006522">
    <property type="entry name" value="Phage_virion_morphogenesis"/>
</dbReference>
<dbReference type="Pfam" id="PF05069">
    <property type="entry name" value="Phage_tail_S"/>
    <property type="match status" value="1"/>
</dbReference>
<comment type="caution">
    <text evidence="1">The sequence shown here is derived from an EMBL/GenBank/DDBJ whole genome shotgun (WGS) entry which is preliminary data.</text>
</comment>
<organism evidence="1 2">
    <name type="scientific">Spartinivicinus poritis</name>
    <dbReference type="NCBI Taxonomy" id="2994640"/>
    <lineage>
        <taxon>Bacteria</taxon>
        <taxon>Pseudomonadati</taxon>
        <taxon>Pseudomonadota</taxon>
        <taxon>Gammaproteobacteria</taxon>
        <taxon>Oceanospirillales</taxon>
        <taxon>Zooshikellaceae</taxon>
        <taxon>Spartinivicinus</taxon>
    </lineage>
</organism>
<reference evidence="1 2" key="1">
    <citation type="submission" date="2022-11" db="EMBL/GenBank/DDBJ databases">
        <title>Spartinivicinus poritis sp. nov., isolated from scleractinian coral Porites lutea.</title>
        <authorList>
            <person name="Zhang G."/>
            <person name="Cai L."/>
            <person name="Wei Q."/>
        </authorList>
    </citation>
    <scope>NUCLEOTIDE SEQUENCE [LARGE SCALE GENOMIC DNA]</scope>
    <source>
        <strain evidence="1 2">A2-2</strain>
    </source>
</reference>